<keyword evidence="5" id="KW-0808">Transferase</keyword>
<dbReference type="GO" id="GO:0044773">
    <property type="term" value="P:mitotic DNA damage checkpoint signaling"/>
    <property type="evidence" value="ECO:0007669"/>
    <property type="project" value="TreeGrafter"/>
</dbReference>
<keyword evidence="5" id="KW-0418">Kinase</keyword>
<keyword evidence="8" id="KW-1185">Reference proteome</keyword>
<dbReference type="OrthoDB" id="4062651at2759"/>
<dbReference type="PROSITE" id="PS00108">
    <property type="entry name" value="PROTEIN_KINASE_ST"/>
    <property type="match status" value="1"/>
</dbReference>
<dbReference type="GO" id="GO:0004674">
    <property type="term" value="F:protein serine/threonine kinase activity"/>
    <property type="evidence" value="ECO:0007669"/>
    <property type="project" value="UniProtKB-KW"/>
</dbReference>
<evidence type="ECO:0000256" key="4">
    <source>
        <dbReference type="PROSITE-ProRule" id="PRU10141"/>
    </source>
</evidence>
<comment type="similarity">
    <text evidence="5">Belongs to the protein kinase superfamily.</text>
</comment>
<evidence type="ECO:0000259" key="6">
    <source>
        <dbReference type="PROSITE" id="PS50011"/>
    </source>
</evidence>
<comment type="caution">
    <text evidence="7">The sequence shown here is derived from an EMBL/GenBank/DDBJ whole genome shotgun (WGS) entry which is preliminary data.</text>
</comment>
<dbReference type="FunFam" id="1.10.510.10:FF:000571">
    <property type="entry name" value="Maternal embryonic leucine zipper kinase"/>
    <property type="match status" value="1"/>
</dbReference>
<dbReference type="GO" id="GO:0005524">
    <property type="term" value="F:ATP binding"/>
    <property type="evidence" value="ECO:0007669"/>
    <property type="project" value="UniProtKB-UniRule"/>
</dbReference>
<evidence type="ECO:0000313" key="7">
    <source>
        <dbReference type="EMBL" id="CAD8058612.1"/>
    </source>
</evidence>
<evidence type="ECO:0000256" key="3">
    <source>
        <dbReference type="ARBA" id="ARBA00022840"/>
    </source>
</evidence>
<protein>
    <recommendedName>
        <fullName evidence="6">Protein kinase domain-containing protein</fullName>
    </recommendedName>
</protein>
<gene>
    <name evidence="7" type="ORF">PSON_ATCC_30995.1.T0120290</name>
</gene>
<dbReference type="InterPro" id="IPR008271">
    <property type="entry name" value="Ser/Thr_kinase_AS"/>
</dbReference>
<dbReference type="GO" id="GO:0005634">
    <property type="term" value="C:nucleus"/>
    <property type="evidence" value="ECO:0007669"/>
    <property type="project" value="TreeGrafter"/>
</dbReference>
<organism evidence="7 8">
    <name type="scientific">Paramecium sonneborni</name>
    <dbReference type="NCBI Taxonomy" id="65129"/>
    <lineage>
        <taxon>Eukaryota</taxon>
        <taxon>Sar</taxon>
        <taxon>Alveolata</taxon>
        <taxon>Ciliophora</taxon>
        <taxon>Intramacronucleata</taxon>
        <taxon>Oligohymenophorea</taxon>
        <taxon>Peniculida</taxon>
        <taxon>Parameciidae</taxon>
        <taxon>Paramecium</taxon>
    </lineage>
</organism>
<keyword evidence="3 4" id="KW-0067">ATP-binding</keyword>
<dbReference type="SMART" id="SM00220">
    <property type="entry name" value="S_TKc"/>
    <property type="match status" value="1"/>
</dbReference>
<accession>A0A8S1KYV3</accession>
<keyword evidence="2 4" id="KW-0547">Nucleotide-binding</keyword>
<dbReference type="InterPro" id="IPR000719">
    <property type="entry name" value="Prot_kinase_dom"/>
</dbReference>
<proteinExistence type="inferred from homology"/>
<evidence type="ECO:0000256" key="2">
    <source>
        <dbReference type="ARBA" id="ARBA00022741"/>
    </source>
</evidence>
<dbReference type="PANTHER" id="PTHR44167">
    <property type="entry name" value="OVARIAN-SPECIFIC SERINE/THREONINE-PROTEIN KINASE LOK-RELATED"/>
    <property type="match status" value="1"/>
</dbReference>
<dbReference type="PANTHER" id="PTHR44167:SF18">
    <property type="entry name" value="PROTEIN KINASE DOMAIN-CONTAINING PROTEIN"/>
    <property type="match status" value="1"/>
</dbReference>
<keyword evidence="5" id="KW-0723">Serine/threonine-protein kinase</keyword>
<dbReference type="InterPro" id="IPR017441">
    <property type="entry name" value="Protein_kinase_ATP_BS"/>
</dbReference>
<reference evidence="7" key="1">
    <citation type="submission" date="2021-01" db="EMBL/GenBank/DDBJ databases">
        <authorList>
            <consortium name="Genoscope - CEA"/>
            <person name="William W."/>
        </authorList>
    </citation>
    <scope>NUCLEOTIDE SEQUENCE</scope>
</reference>
<feature type="binding site" evidence="4">
    <location>
        <position position="126"/>
    </location>
    <ligand>
        <name>ATP</name>
        <dbReference type="ChEBI" id="CHEBI:30616"/>
    </ligand>
</feature>
<sequence length="410" mass="47769">MLLQFQCLRKHLIFDKVYILQCFEKEVFIVENKAKPKYYFELSLKSFIVFHVEQDYFGFSIPYRGKLKLFHANSQKVREFKMLLSGKVLFGDLNQFYLQKHQIGQGAFSYVFMLQNLETKEMVAAKYLSKNWKNKANAERMKEIIKENNIVQSLNHPNIAKIKEVYDKNQDIVILYEFIDGDNLEKYLHDHSTSLSHFDVQSIMRQLILALFYIHQQQLIHRDIKPSNIMIQSNHNIKLIDFGLAAKIGTINNDICGTIGYIAPEVLCITTAQSIYSFKCDMFAVGAIFYKLITSHTLLNDIKDYSNFQLKLDLLKKLNTPESGIDLLQKLLDFNYKTRLSAKEALSHQYFTESLRVSAKKSLQLSQRNIFLANTSQVSQIGTSETQIQNVNIFNQNLNKRFRFSIQSNN</sequence>
<dbReference type="Pfam" id="PF00069">
    <property type="entry name" value="Pkinase"/>
    <property type="match status" value="1"/>
</dbReference>
<dbReference type="GO" id="GO:0005737">
    <property type="term" value="C:cytoplasm"/>
    <property type="evidence" value="ECO:0007669"/>
    <property type="project" value="TreeGrafter"/>
</dbReference>
<evidence type="ECO:0000256" key="5">
    <source>
        <dbReference type="RuleBase" id="RU000304"/>
    </source>
</evidence>
<dbReference type="Proteomes" id="UP000692954">
    <property type="component" value="Unassembled WGS sequence"/>
</dbReference>
<dbReference type="EMBL" id="CAJJDN010000012">
    <property type="protein sequence ID" value="CAD8058612.1"/>
    <property type="molecule type" value="Genomic_DNA"/>
</dbReference>
<evidence type="ECO:0000256" key="1">
    <source>
        <dbReference type="ARBA" id="ARBA00011245"/>
    </source>
</evidence>
<dbReference type="PROSITE" id="PS50011">
    <property type="entry name" value="PROTEIN_KINASE_DOM"/>
    <property type="match status" value="1"/>
</dbReference>
<feature type="domain" description="Protein kinase" evidence="6">
    <location>
        <begin position="97"/>
        <end position="351"/>
    </location>
</feature>
<evidence type="ECO:0000313" key="8">
    <source>
        <dbReference type="Proteomes" id="UP000692954"/>
    </source>
</evidence>
<dbReference type="PROSITE" id="PS00107">
    <property type="entry name" value="PROTEIN_KINASE_ATP"/>
    <property type="match status" value="1"/>
</dbReference>
<name>A0A8S1KYV3_9CILI</name>
<comment type="subunit">
    <text evidence="1">Monomer.</text>
</comment>
<dbReference type="AlphaFoldDB" id="A0A8S1KYV3"/>